<dbReference type="PANTHER" id="PTHR46424:SF1">
    <property type="entry name" value="UBX DOMAIN-CONTAINING PROTEIN 4"/>
    <property type="match status" value="1"/>
</dbReference>
<evidence type="ECO:0000313" key="3">
    <source>
        <dbReference type="Proteomes" id="UP000274822"/>
    </source>
</evidence>
<evidence type="ECO:0000313" key="2">
    <source>
        <dbReference type="EMBL" id="RUS31481.1"/>
    </source>
</evidence>
<gene>
    <name evidence="2" type="ORF">BC938DRAFT_477730</name>
</gene>
<comment type="caution">
    <text evidence="2">The sequence shown here is derived from an EMBL/GenBank/DDBJ whole genome shotgun (WGS) entry which is preliminary data.</text>
</comment>
<evidence type="ECO:0000256" key="1">
    <source>
        <dbReference type="SAM" id="MobiDB-lite"/>
    </source>
</evidence>
<keyword evidence="3" id="KW-1185">Reference proteome</keyword>
<dbReference type="PANTHER" id="PTHR46424">
    <property type="entry name" value="UBX DOMAIN-CONTAINING PROTEIN 4"/>
    <property type="match status" value="1"/>
</dbReference>
<proteinExistence type="predicted"/>
<feature type="region of interest" description="Disordered" evidence="1">
    <location>
        <begin position="234"/>
        <end position="263"/>
    </location>
</feature>
<feature type="compositionally biased region" description="Basic and acidic residues" evidence="1">
    <location>
        <begin position="291"/>
        <end position="314"/>
    </location>
</feature>
<reference evidence="2 3" key="1">
    <citation type="journal article" date="2018" name="New Phytol.">
        <title>Phylogenomics of Endogonaceae and evolution of mycorrhizas within Mucoromycota.</title>
        <authorList>
            <person name="Chang Y."/>
            <person name="Desiro A."/>
            <person name="Na H."/>
            <person name="Sandor L."/>
            <person name="Lipzen A."/>
            <person name="Clum A."/>
            <person name="Barry K."/>
            <person name="Grigoriev I.V."/>
            <person name="Martin F.M."/>
            <person name="Stajich J.E."/>
            <person name="Smith M.E."/>
            <person name="Bonito G."/>
            <person name="Spatafora J.W."/>
        </authorList>
    </citation>
    <scope>NUCLEOTIDE SEQUENCE [LARGE SCALE GENOMIC DNA]</scope>
    <source>
        <strain evidence="2 3">AD002</strain>
    </source>
</reference>
<evidence type="ECO:0008006" key="4">
    <source>
        <dbReference type="Google" id="ProtNLM"/>
    </source>
</evidence>
<feature type="compositionally biased region" description="Polar residues" evidence="1">
    <location>
        <begin position="234"/>
        <end position="259"/>
    </location>
</feature>
<organism evidence="2 3">
    <name type="scientific">Jimgerdemannia flammicorona</name>
    <dbReference type="NCBI Taxonomy" id="994334"/>
    <lineage>
        <taxon>Eukaryota</taxon>
        <taxon>Fungi</taxon>
        <taxon>Fungi incertae sedis</taxon>
        <taxon>Mucoromycota</taxon>
        <taxon>Mucoromycotina</taxon>
        <taxon>Endogonomycetes</taxon>
        <taxon>Endogonales</taxon>
        <taxon>Endogonaceae</taxon>
        <taxon>Jimgerdemannia</taxon>
    </lineage>
</organism>
<dbReference type="AlphaFoldDB" id="A0A433QNX2"/>
<dbReference type="EMBL" id="RBNJ01002914">
    <property type="protein sequence ID" value="RUS31481.1"/>
    <property type="molecule type" value="Genomic_DNA"/>
</dbReference>
<dbReference type="GO" id="GO:0036503">
    <property type="term" value="P:ERAD pathway"/>
    <property type="evidence" value="ECO:0007669"/>
    <property type="project" value="TreeGrafter"/>
</dbReference>
<feature type="region of interest" description="Disordered" evidence="1">
    <location>
        <begin position="371"/>
        <end position="393"/>
    </location>
</feature>
<dbReference type="GO" id="GO:0005783">
    <property type="term" value="C:endoplasmic reticulum"/>
    <property type="evidence" value="ECO:0007669"/>
    <property type="project" value="TreeGrafter"/>
</dbReference>
<dbReference type="Pfam" id="PF23187">
    <property type="entry name" value="UBX7_N"/>
    <property type="match status" value="1"/>
</dbReference>
<sequence>MNAREFDAKDIVQEEGERECDGVCAPQDENNDVICRQPLLHVTSTAYSSLSLSFSTTTFFPMASPWFAGSVSHAVAHATQRNCVFLVYIRDESAGSQQMDSTLANTDVATILRNETIALRLDRTSEDATMFGQFSNQPSPQYLHDKCSKFIFPSSVISLASSRGGALRDFAPGVLTEQDVIARITRAATSLPPPVSIATTSSSSPVATAVPPLSMQSPTAQAVVAEPSSYALASETTPSSSRSITTFNAETSSTSTSQGGLDEKKERWVNRIVPLVKKLRWLLLKKQLEERRKKREQEEKERERERETRRRADGHALQQAQRDLSEKQNKKLANEYRKEKREADEARRKIREQIALDRADRAARRVAELEERRRAVGGEGEEAWGSSSTTRVV</sequence>
<protein>
    <recommendedName>
        <fullName evidence="4">UBX domain-containing protein</fullName>
    </recommendedName>
</protein>
<feature type="region of interest" description="Disordered" evidence="1">
    <location>
        <begin position="291"/>
        <end position="347"/>
    </location>
</feature>
<dbReference type="Proteomes" id="UP000274822">
    <property type="component" value="Unassembled WGS sequence"/>
</dbReference>
<name>A0A433QNX2_9FUNG</name>
<accession>A0A433QNX2</accession>
<feature type="compositionally biased region" description="Basic and acidic residues" evidence="1">
    <location>
        <begin position="323"/>
        <end position="347"/>
    </location>
</feature>